<evidence type="ECO:0000256" key="2">
    <source>
        <dbReference type="SAM" id="Phobius"/>
    </source>
</evidence>
<feature type="transmembrane region" description="Helical" evidence="2">
    <location>
        <begin position="12"/>
        <end position="33"/>
    </location>
</feature>
<reference evidence="3" key="1">
    <citation type="journal article" date="2023" name="Mol. Phylogenet. Evol.">
        <title>Genome-scale phylogeny and comparative genomics of the fungal order Sordariales.</title>
        <authorList>
            <person name="Hensen N."/>
            <person name="Bonometti L."/>
            <person name="Westerberg I."/>
            <person name="Brannstrom I.O."/>
            <person name="Guillou S."/>
            <person name="Cros-Aarteil S."/>
            <person name="Calhoun S."/>
            <person name="Haridas S."/>
            <person name="Kuo A."/>
            <person name="Mondo S."/>
            <person name="Pangilinan J."/>
            <person name="Riley R."/>
            <person name="LaButti K."/>
            <person name="Andreopoulos B."/>
            <person name="Lipzen A."/>
            <person name="Chen C."/>
            <person name="Yan M."/>
            <person name="Daum C."/>
            <person name="Ng V."/>
            <person name="Clum A."/>
            <person name="Steindorff A."/>
            <person name="Ohm R.A."/>
            <person name="Martin F."/>
            <person name="Silar P."/>
            <person name="Natvig D.O."/>
            <person name="Lalanne C."/>
            <person name="Gautier V."/>
            <person name="Ament-Velasquez S.L."/>
            <person name="Kruys A."/>
            <person name="Hutchinson M.I."/>
            <person name="Powell A.J."/>
            <person name="Barry K."/>
            <person name="Miller A.N."/>
            <person name="Grigoriev I.V."/>
            <person name="Debuchy R."/>
            <person name="Gladieux P."/>
            <person name="Hiltunen Thoren M."/>
            <person name="Johannesson H."/>
        </authorList>
    </citation>
    <scope>NUCLEOTIDE SEQUENCE</scope>
    <source>
        <strain evidence="3">CBS 141.50</strain>
    </source>
</reference>
<keyword evidence="2" id="KW-0812">Transmembrane</keyword>
<feature type="region of interest" description="Disordered" evidence="1">
    <location>
        <begin position="120"/>
        <end position="145"/>
    </location>
</feature>
<protein>
    <submittedName>
        <fullName evidence="3">Uncharacterized protein</fullName>
    </submittedName>
</protein>
<comment type="caution">
    <text evidence="3">The sequence shown here is derived from an EMBL/GenBank/DDBJ whole genome shotgun (WGS) entry which is preliminary data.</text>
</comment>
<dbReference type="AlphaFoldDB" id="A0AAN6ZMW3"/>
<dbReference type="RefSeq" id="XP_062637154.1">
    <property type="nucleotide sequence ID" value="XM_062783804.1"/>
</dbReference>
<keyword evidence="4" id="KW-1185">Reference proteome</keyword>
<dbReference type="EMBL" id="MU853583">
    <property type="protein sequence ID" value="KAK4143783.1"/>
    <property type="molecule type" value="Genomic_DNA"/>
</dbReference>
<proteinExistence type="predicted"/>
<feature type="compositionally biased region" description="Acidic residues" evidence="1">
    <location>
        <begin position="129"/>
        <end position="139"/>
    </location>
</feature>
<keyword evidence="2" id="KW-0472">Membrane</keyword>
<name>A0AAN6ZMW3_9PEZI</name>
<sequence>MGSTFSVIKTLIVPAVISLILFLTTTFVLYPLWQRYRNRYSQYLPLETISNQTLSLRSRIQEALIRFLAPSAWRARVADRIAVAERGSFDSEEGEELGDVDEPLSRRVLDRERGIPIDNQRRLSRDLEEGFMDDSDDDTESSRTR</sequence>
<keyword evidence="2" id="KW-1133">Transmembrane helix</keyword>
<evidence type="ECO:0000313" key="4">
    <source>
        <dbReference type="Proteomes" id="UP001302676"/>
    </source>
</evidence>
<evidence type="ECO:0000313" key="3">
    <source>
        <dbReference type="EMBL" id="KAK4143783.1"/>
    </source>
</evidence>
<gene>
    <name evidence="3" type="ORF">C8A04DRAFT_37204</name>
</gene>
<organism evidence="3 4">
    <name type="scientific">Dichotomopilus funicola</name>
    <dbReference type="NCBI Taxonomy" id="1934379"/>
    <lineage>
        <taxon>Eukaryota</taxon>
        <taxon>Fungi</taxon>
        <taxon>Dikarya</taxon>
        <taxon>Ascomycota</taxon>
        <taxon>Pezizomycotina</taxon>
        <taxon>Sordariomycetes</taxon>
        <taxon>Sordariomycetidae</taxon>
        <taxon>Sordariales</taxon>
        <taxon>Chaetomiaceae</taxon>
        <taxon>Dichotomopilus</taxon>
    </lineage>
</organism>
<accession>A0AAN6ZMW3</accession>
<dbReference type="Proteomes" id="UP001302676">
    <property type="component" value="Unassembled WGS sequence"/>
</dbReference>
<reference evidence="3" key="2">
    <citation type="submission" date="2023-05" db="EMBL/GenBank/DDBJ databases">
        <authorList>
            <consortium name="Lawrence Berkeley National Laboratory"/>
            <person name="Steindorff A."/>
            <person name="Hensen N."/>
            <person name="Bonometti L."/>
            <person name="Westerberg I."/>
            <person name="Brannstrom I.O."/>
            <person name="Guillou S."/>
            <person name="Cros-Aarteil S."/>
            <person name="Calhoun S."/>
            <person name="Haridas S."/>
            <person name="Kuo A."/>
            <person name="Mondo S."/>
            <person name="Pangilinan J."/>
            <person name="Riley R."/>
            <person name="Labutti K."/>
            <person name="Andreopoulos B."/>
            <person name="Lipzen A."/>
            <person name="Chen C."/>
            <person name="Yanf M."/>
            <person name="Daum C."/>
            <person name="Ng V."/>
            <person name="Clum A."/>
            <person name="Ohm R."/>
            <person name="Martin F."/>
            <person name="Silar P."/>
            <person name="Natvig D."/>
            <person name="Lalanne C."/>
            <person name="Gautier V."/>
            <person name="Ament-Velasquez S.L."/>
            <person name="Kruys A."/>
            <person name="Hutchinson M.I."/>
            <person name="Powell A.J."/>
            <person name="Barry K."/>
            <person name="Miller A.N."/>
            <person name="Grigoriev I.V."/>
            <person name="Debuchy R."/>
            <person name="Gladieux P."/>
            <person name="Thoren M.H."/>
            <person name="Johannesson H."/>
        </authorList>
    </citation>
    <scope>NUCLEOTIDE SEQUENCE</scope>
    <source>
        <strain evidence="3">CBS 141.50</strain>
    </source>
</reference>
<evidence type="ECO:0000256" key="1">
    <source>
        <dbReference type="SAM" id="MobiDB-lite"/>
    </source>
</evidence>
<dbReference type="GeneID" id="87820417"/>